<sequence length="164" mass="17737">MGKGKEITTSLKKLDLNSNFMACTPSKSSLFSPTLQSPGLLSCRRLLLGKSKPPSLVSLCLGVIGKNLQEIIAHLSDISIAFPPHIRMTIAAIARRRKMLCDEVIIPLADTSWEILDISGSEVTDSGLIEVAKTCKFLQAIDISRCNKITASSVSVLVEHCKSL</sequence>
<accession>A0A9Q0UDT9</accession>
<proteinExistence type="predicted"/>
<evidence type="ECO:0000313" key="2">
    <source>
        <dbReference type="Proteomes" id="UP001151752"/>
    </source>
</evidence>
<comment type="caution">
    <text evidence="1">The sequence shown here is derived from an EMBL/GenBank/DDBJ whole genome shotgun (WGS) entry which is preliminary data.</text>
</comment>
<dbReference type="AlphaFoldDB" id="A0A9Q0UDT9"/>
<dbReference type="InterPro" id="IPR032675">
    <property type="entry name" value="LRR_dom_sf"/>
</dbReference>
<evidence type="ECO:0000313" key="1">
    <source>
        <dbReference type="EMBL" id="KAJ6728196.1"/>
    </source>
</evidence>
<dbReference type="Pfam" id="PF13516">
    <property type="entry name" value="LRR_6"/>
    <property type="match status" value="1"/>
</dbReference>
<dbReference type="Gene3D" id="3.80.10.10">
    <property type="entry name" value="Ribonuclease Inhibitor"/>
    <property type="match status" value="1"/>
</dbReference>
<evidence type="ECO:0008006" key="3">
    <source>
        <dbReference type="Google" id="ProtNLM"/>
    </source>
</evidence>
<dbReference type="EMBL" id="JAPFFM010000012">
    <property type="protein sequence ID" value="KAJ6728196.1"/>
    <property type="molecule type" value="Genomic_DNA"/>
</dbReference>
<name>A0A9Q0UDT9_9ROSI</name>
<organism evidence="1 2">
    <name type="scientific">Salix koriyanagi</name>
    <dbReference type="NCBI Taxonomy" id="2511006"/>
    <lineage>
        <taxon>Eukaryota</taxon>
        <taxon>Viridiplantae</taxon>
        <taxon>Streptophyta</taxon>
        <taxon>Embryophyta</taxon>
        <taxon>Tracheophyta</taxon>
        <taxon>Spermatophyta</taxon>
        <taxon>Magnoliopsida</taxon>
        <taxon>eudicotyledons</taxon>
        <taxon>Gunneridae</taxon>
        <taxon>Pentapetalae</taxon>
        <taxon>rosids</taxon>
        <taxon>fabids</taxon>
        <taxon>Malpighiales</taxon>
        <taxon>Salicaceae</taxon>
        <taxon>Saliceae</taxon>
        <taxon>Salix</taxon>
    </lineage>
</organism>
<dbReference type="InterPro" id="IPR001611">
    <property type="entry name" value="Leu-rich_rpt"/>
</dbReference>
<dbReference type="Proteomes" id="UP001151752">
    <property type="component" value="Chromosome 11"/>
</dbReference>
<dbReference type="SUPFAM" id="SSF52047">
    <property type="entry name" value="RNI-like"/>
    <property type="match status" value="1"/>
</dbReference>
<reference evidence="1" key="1">
    <citation type="submission" date="2022-11" db="EMBL/GenBank/DDBJ databases">
        <authorList>
            <person name="Hyden B.L."/>
            <person name="Feng K."/>
            <person name="Yates T."/>
            <person name="Jawdy S."/>
            <person name="Smart L.B."/>
            <person name="Muchero W."/>
        </authorList>
    </citation>
    <scope>NUCLEOTIDE SEQUENCE</scope>
    <source>
        <tissue evidence="1">Shoot tip</tissue>
    </source>
</reference>
<gene>
    <name evidence="1" type="ORF">OIU74_006281</name>
</gene>
<keyword evidence="2" id="KW-1185">Reference proteome</keyword>
<protein>
    <recommendedName>
        <fullName evidence="3">RNI-like superfamily protein</fullName>
    </recommendedName>
</protein>
<reference evidence="1" key="2">
    <citation type="journal article" date="2023" name="Int. J. Mol. Sci.">
        <title>De Novo Assembly and Annotation of 11 Diverse Shrub Willow (Salix) Genomes Reveals Novel Gene Organization in Sex-Linked Regions.</title>
        <authorList>
            <person name="Hyden B."/>
            <person name="Feng K."/>
            <person name="Yates T.B."/>
            <person name="Jawdy S."/>
            <person name="Cereghino C."/>
            <person name="Smart L.B."/>
            <person name="Muchero W."/>
        </authorList>
    </citation>
    <scope>NUCLEOTIDE SEQUENCE</scope>
    <source>
        <tissue evidence="1">Shoot tip</tissue>
    </source>
</reference>